<dbReference type="SUPFAM" id="SSF48498">
    <property type="entry name" value="Tetracyclin repressor-like, C-terminal domain"/>
    <property type="match status" value="1"/>
</dbReference>
<feature type="domain" description="HTH-type transcriptional regulator MT1864/Rv1816-like C-terminal" evidence="3">
    <location>
        <begin position="89"/>
        <end position="188"/>
    </location>
</feature>
<gene>
    <name evidence="4" type="ORF">SAMN06265221_102223</name>
</gene>
<sequence length="206" mass="23129">MSQYGRQGRTLYADALNTATDIVAETGQMPQMAELADKLDVPENSLCGIFGSEQQLLVAIAENAMMLLHDQCVRTIVKVNDQDPVAQFQALSDAYIEWAYNHPREFRIIGSMPAEDFQHNDKLMRYEQSIHELMLRLLMRAKSMGKLSQDENLPLLIAAAHSFAYGLVSKMLLGDLARWAPEHDELTAARAAMHMFTSRVLCIQSA</sequence>
<dbReference type="Proteomes" id="UP000319014">
    <property type="component" value="Unassembled WGS sequence"/>
</dbReference>
<dbReference type="EMBL" id="FXTK01000002">
    <property type="protein sequence ID" value="SMO44743.1"/>
    <property type="molecule type" value="Genomic_DNA"/>
</dbReference>
<dbReference type="Gene3D" id="1.10.357.10">
    <property type="entry name" value="Tetracycline Repressor, domain 2"/>
    <property type="match status" value="1"/>
</dbReference>
<keyword evidence="5" id="KW-1185">Reference proteome</keyword>
<evidence type="ECO:0000313" key="5">
    <source>
        <dbReference type="Proteomes" id="UP000319014"/>
    </source>
</evidence>
<dbReference type="InterPro" id="IPR025996">
    <property type="entry name" value="MT1864/Rv1816-like_C"/>
</dbReference>
<organism evidence="4 5">
    <name type="scientific">Paracoccus laeviglucosivorans</name>
    <dbReference type="NCBI Taxonomy" id="1197861"/>
    <lineage>
        <taxon>Bacteria</taxon>
        <taxon>Pseudomonadati</taxon>
        <taxon>Pseudomonadota</taxon>
        <taxon>Alphaproteobacteria</taxon>
        <taxon>Rhodobacterales</taxon>
        <taxon>Paracoccaceae</taxon>
        <taxon>Paracoccus</taxon>
    </lineage>
</organism>
<evidence type="ECO:0000313" key="4">
    <source>
        <dbReference type="EMBL" id="SMO44743.1"/>
    </source>
</evidence>
<keyword evidence="2" id="KW-0804">Transcription</keyword>
<evidence type="ECO:0000256" key="1">
    <source>
        <dbReference type="ARBA" id="ARBA00023015"/>
    </source>
</evidence>
<reference evidence="4 5" key="1">
    <citation type="submission" date="2017-05" db="EMBL/GenBank/DDBJ databases">
        <authorList>
            <person name="Varghese N."/>
            <person name="Submissions S."/>
        </authorList>
    </citation>
    <scope>NUCLEOTIDE SEQUENCE [LARGE SCALE GENOMIC DNA]</scope>
    <source>
        <strain evidence="4 5">DSM 100094</strain>
    </source>
</reference>
<name>A0A521BCD2_9RHOB</name>
<dbReference type="OrthoDB" id="7772965at2"/>
<proteinExistence type="predicted"/>
<accession>A0A521BCD2</accession>
<evidence type="ECO:0000256" key="2">
    <source>
        <dbReference type="ARBA" id="ARBA00023163"/>
    </source>
</evidence>
<dbReference type="RefSeq" id="WP_142661760.1">
    <property type="nucleotide sequence ID" value="NZ_FXTK01000002.1"/>
</dbReference>
<dbReference type="Pfam" id="PF13305">
    <property type="entry name" value="TetR_C_33"/>
    <property type="match status" value="1"/>
</dbReference>
<keyword evidence="1" id="KW-0805">Transcription regulation</keyword>
<protein>
    <recommendedName>
        <fullName evidence="3">HTH-type transcriptional regulator MT1864/Rv1816-like C-terminal domain-containing protein</fullName>
    </recommendedName>
</protein>
<evidence type="ECO:0000259" key="3">
    <source>
        <dbReference type="Pfam" id="PF13305"/>
    </source>
</evidence>
<dbReference type="AlphaFoldDB" id="A0A521BCD2"/>
<dbReference type="InterPro" id="IPR036271">
    <property type="entry name" value="Tet_transcr_reg_TetR-rel_C_sf"/>
</dbReference>